<feature type="signal peptide" evidence="3">
    <location>
        <begin position="1"/>
        <end position="19"/>
    </location>
</feature>
<evidence type="ECO:0000313" key="4">
    <source>
        <dbReference type="EMBL" id="KAJ3222382.1"/>
    </source>
</evidence>
<evidence type="ECO:0000313" key="5">
    <source>
        <dbReference type="Proteomes" id="UP001211065"/>
    </source>
</evidence>
<reference evidence="4" key="1">
    <citation type="submission" date="2020-05" db="EMBL/GenBank/DDBJ databases">
        <title>Phylogenomic resolution of chytrid fungi.</title>
        <authorList>
            <person name="Stajich J.E."/>
            <person name="Amses K."/>
            <person name="Simmons R."/>
            <person name="Seto K."/>
            <person name="Myers J."/>
            <person name="Bonds A."/>
            <person name="Quandt C.A."/>
            <person name="Barry K."/>
            <person name="Liu P."/>
            <person name="Grigoriev I."/>
            <person name="Longcore J.E."/>
            <person name="James T.Y."/>
        </authorList>
    </citation>
    <scope>NUCLEOTIDE SEQUENCE</scope>
    <source>
        <strain evidence="4">JEL0476</strain>
    </source>
</reference>
<comment type="caution">
    <text evidence="4">The sequence shown here is derived from an EMBL/GenBank/DDBJ whole genome shotgun (WGS) entry which is preliminary data.</text>
</comment>
<organism evidence="4 5">
    <name type="scientific">Clydaea vesicula</name>
    <dbReference type="NCBI Taxonomy" id="447962"/>
    <lineage>
        <taxon>Eukaryota</taxon>
        <taxon>Fungi</taxon>
        <taxon>Fungi incertae sedis</taxon>
        <taxon>Chytridiomycota</taxon>
        <taxon>Chytridiomycota incertae sedis</taxon>
        <taxon>Chytridiomycetes</taxon>
        <taxon>Lobulomycetales</taxon>
        <taxon>Lobulomycetaceae</taxon>
        <taxon>Clydaea</taxon>
    </lineage>
</organism>
<keyword evidence="2" id="KW-1133">Transmembrane helix</keyword>
<gene>
    <name evidence="4" type="ORF">HK099_002370</name>
</gene>
<protein>
    <submittedName>
        <fullName evidence="4">Uncharacterized protein</fullName>
    </submittedName>
</protein>
<feature type="transmembrane region" description="Helical" evidence="2">
    <location>
        <begin position="348"/>
        <end position="371"/>
    </location>
</feature>
<keyword evidence="2" id="KW-0812">Transmembrane</keyword>
<feature type="region of interest" description="Disordered" evidence="1">
    <location>
        <begin position="141"/>
        <end position="177"/>
    </location>
</feature>
<sequence length="431" mass="48479">MKFTLIQIILSVLASGVLAKIEFESSFEMFMINSKNVNLQKRNDDMYNMMGEINTLNAEDSENCEEEDGNDDDIEFDYSELDCVEEEELDCEDFDGEIDEKEWECNTEVDDSELWDCDGEEFDVEELECEEVSLPNNYAAATAPSESPKVEEASAAPVEKLTNNLTGNSSKKSQLSAQKMSSETISIQLPKDYILAATPSDDASRNNAGSFIAFPPIFSHFQKPEHRGNDEEPPNVQGSSVPNYANIQTDSTGETHIITIKLQNRQNGKFASISSTPLVEKEEHLFNWVRFFYILETNFVFAYLISVWTSNGDLMAVYTILGLIVFLSVLISSVVVKKRTSDGPVRNRWICSLLFDICNFVILNVITALLFTERGGCMYYYQYDCAYYKYINSGGIVSAAIFGYLSIIVIFVSLLVKLIVLKPKGLSPIRI</sequence>
<dbReference type="Proteomes" id="UP001211065">
    <property type="component" value="Unassembled WGS sequence"/>
</dbReference>
<proteinExistence type="predicted"/>
<feature type="transmembrane region" description="Helical" evidence="2">
    <location>
        <begin position="396"/>
        <end position="420"/>
    </location>
</feature>
<dbReference type="AlphaFoldDB" id="A0AAD5U304"/>
<evidence type="ECO:0000256" key="2">
    <source>
        <dbReference type="SAM" id="Phobius"/>
    </source>
</evidence>
<feature type="compositionally biased region" description="Polar residues" evidence="1">
    <location>
        <begin position="161"/>
        <end position="177"/>
    </location>
</feature>
<dbReference type="EMBL" id="JADGJW010000178">
    <property type="protein sequence ID" value="KAJ3222382.1"/>
    <property type="molecule type" value="Genomic_DNA"/>
</dbReference>
<feature type="transmembrane region" description="Helical" evidence="2">
    <location>
        <begin position="315"/>
        <end position="336"/>
    </location>
</feature>
<keyword evidence="2" id="KW-0472">Membrane</keyword>
<feature type="chain" id="PRO_5042093838" evidence="3">
    <location>
        <begin position="20"/>
        <end position="431"/>
    </location>
</feature>
<accession>A0AAD5U304</accession>
<evidence type="ECO:0000256" key="3">
    <source>
        <dbReference type="SAM" id="SignalP"/>
    </source>
</evidence>
<keyword evidence="5" id="KW-1185">Reference proteome</keyword>
<keyword evidence="3" id="KW-0732">Signal</keyword>
<name>A0AAD5U304_9FUNG</name>
<evidence type="ECO:0000256" key="1">
    <source>
        <dbReference type="SAM" id="MobiDB-lite"/>
    </source>
</evidence>